<dbReference type="EMBL" id="CP111014">
    <property type="protein sequence ID" value="WAQ99980.1"/>
    <property type="molecule type" value="Genomic_DNA"/>
</dbReference>
<evidence type="ECO:0000313" key="2">
    <source>
        <dbReference type="EMBL" id="WAQ99980.1"/>
    </source>
</evidence>
<dbReference type="InterPro" id="IPR032770">
    <property type="entry name" value="DUF4537"/>
</dbReference>
<evidence type="ECO:0000259" key="1">
    <source>
        <dbReference type="Pfam" id="PF15057"/>
    </source>
</evidence>
<dbReference type="Proteomes" id="UP001164746">
    <property type="component" value="Chromosome 3"/>
</dbReference>
<sequence length="272" mass="32486">LSKGQEVLARWSDDGWYYFGLIESKEESKDVSRGKSKKQKEDAILWKVRDSTGHSENIPRRNILTEEERKQRKIEEDDHIIAPHPDYYCSYAPGHVMQKFKKRVNVVFFDDRLERIKIRDVYKISQKQYHDDVITIKQCEEELKEADAVMLDNTTGKYIPVTVRTPTGQQWFKIFDQNMKQRGNHIFPNDLLPDNDHLNWKYALAPVKGHKDIYMPAKIRKTIERYFMVQFCDKQRLTDRVKKSECFYLSKAYYDFAVKFYQHKIKQSNSAR</sequence>
<keyword evidence="3" id="KW-1185">Reference proteome</keyword>
<organism evidence="2 3">
    <name type="scientific">Mya arenaria</name>
    <name type="common">Soft-shell clam</name>
    <dbReference type="NCBI Taxonomy" id="6604"/>
    <lineage>
        <taxon>Eukaryota</taxon>
        <taxon>Metazoa</taxon>
        <taxon>Spiralia</taxon>
        <taxon>Lophotrochozoa</taxon>
        <taxon>Mollusca</taxon>
        <taxon>Bivalvia</taxon>
        <taxon>Autobranchia</taxon>
        <taxon>Heteroconchia</taxon>
        <taxon>Euheterodonta</taxon>
        <taxon>Imparidentia</taxon>
        <taxon>Neoheterodontei</taxon>
        <taxon>Myida</taxon>
        <taxon>Myoidea</taxon>
        <taxon>Myidae</taxon>
        <taxon>Mya</taxon>
    </lineage>
</organism>
<protein>
    <recommendedName>
        <fullName evidence="1">DUF4537 domain-containing protein</fullName>
    </recommendedName>
</protein>
<name>A0ABY7DYI2_MYAAR</name>
<gene>
    <name evidence="2" type="ORF">MAR_024353</name>
</gene>
<feature type="domain" description="DUF4537" evidence="1">
    <location>
        <begin position="4"/>
        <end position="133"/>
    </location>
</feature>
<dbReference type="Gene3D" id="2.30.30.140">
    <property type="match status" value="1"/>
</dbReference>
<proteinExistence type="predicted"/>
<dbReference type="PANTHER" id="PTHR14343:SF5">
    <property type="entry name" value="DUF4537 DOMAIN-CONTAINING PROTEIN"/>
    <property type="match status" value="1"/>
</dbReference>
<dbReference type="PANTHER" id="PTHR14343">
    <property type="entry name" value="VWFA DOMAIN-CONTAINING PROTEIN"/>
    <property type="match status" value="1"/>
</dbReference>
<reference evidence="2" key="1">
    <citation type="submission" date="2022-11" db="EMBL/GenBank/DDBJ databases">
        <title>Centuries of genome instability and evolution in soft-shell clam transmissible cancer (bioRxiv).</title>
        <authorList>
            <person name="Hart S.F.M."/>
            <person name="Yonemitsu M.A."/>
            <person name="Giersch R.M."/>
            <person name="Beal B.F."/>
            <person name="Arriagada G."/>
            <person name="Davis B.W."/>
            <person name="Ostrander E.A."/>
            <person name="Goff S.P."/>
            <person name="Metzger M.J."/>
        </authorList>
    </citation>
    <scope>NUCLEOTIDE SEQUENCE</scope>
    <source>
        <strain evidence="2">MELC-2E11</strain>
        <tissue evidence="2">Siphon/mantle</tissue>
    </source>
</reference>
<accession>A0ABY7DYI2</accession>
<feature type="domain" description="DUF4537" evidence="1">
    <location>
        <begin position="156"/>
        <end position="260"/>
    </location>
</feature>
<dbReference type="Pfam" id="PF15057">
    <property type="entry name" value="DUF4537"/>
    <property type="match status" value="2"/>
</dbReference>
<evidence type="ECO:0000313" key="3">
    <source>
        <dbReference type="Proteomes" id="UP001164746"/>
    </source>
</evidence>
<feature type="non-terminal residue" evidence="2">
    <location>
        <position position="272"/>
    </location>
</feature>